<proteinExistence type="predicted"/>
<protein>
    <recommendedName>
        <fullName evidence="4">DUF3592 domain-containing protein</fullName>
    </recommendedName>
</protein>
<keyword evidence="3" id="KW-1185">Reference proteome</keyword>
<organism evidence="2 3">
    <name type="scientific">Flavobacterium hankyongi</name>
    <dbReference type="NCBI Taxonomy" id="1176532"/>
    <lineage>
        <taxon>Bacteria</taxon>
        <taxon>Pseudomonadati</taxon>
        <taxon>Bacteroidota</taxon>
        <taxon>Flavobacteriia</taxon>
        <taxon>Flavobacteriales</taxon>
        <taxon>Flavobacteriaceae</taxon>
        <taxon>Flavobacterium</taxon>
    </lineage>
</organism>
<keyword evidence="1" id="KW-0472">Membrane</keyword>
<comment type="caution">
    <text evidence="2">The sequence shown here is derived from an EMBL/GenBank/DDBJ whole genome shotgun (WGS) entry which is preliminary data.</text>
</comment>
<dbReference type="Proteomes" id="UP001500141">
    <property type="component" value="Unassembled WGS sequence"/>
</dbReference>
<accession>A0ABP8ZJF9</accession>
<sequence length="257" mass="30480">MFLKISLFVFVLACYFTYKILKIEKYRGYGISILFITTFSLLFVCVFSVYLCSKQILIHYKGDSYTASIVRIKKIESVDKTKDINKRNVYSESVVYRKWVEFIDKNNVRRVMQTDIETSDVPIVGSKMQIIFLEGKKWVTEKSFTQYLFVLLLFLVFVNTALVIYKLFTITHNIYFLNFRNVVRRMLLSSLVLLFSIVVICFLYIRFFYNTIDILIGFILCLLISVIVTMFFDRLINQSLNDKYVKKNNNIEFSKRD</sequence>
<gene>
    <name evidence="2" type="ORF">GCM10023230_03050</name>
</gene>
<dbReference type="EMBL" id="BAABIP010000005">
    <property type="protein sequence ID" value="GAA4758395.1"/>
    <property type="molecule type" value="Genomic_DNA"/>
</dbReference>
<feature type="transmembrane region" description="Helical" evidence="1">
    <location>
        <begin position="186"/>
        <end position="208"/>
    </location>
</feature>
<evidence type="ECO:0000313" key="2">
    <source>
        <dbReference type="EMBL" id="GAA4758395.1"/>
    </source>
</evidence>
<feature type="transmembrane region" description="Helical" evidence="1">
    <location>
        <begin position="144"/>
        <end position="165"/>
    </location>
</feature>
<feature type="transmembrane region" description="Helical" evidence="1">
    <location>
        <begin position="6"/>
        <end position="21"/>
    </location>
</feature>
<name>A0ABP8ZJF9_9FLAO</name>
<feature type="transmembrane region" description="Helical" evidence="1">
    <location>
        <begin position="28"/>
        <end position="51"/>
    </location>
</feature>
<keyword evidence="1" id="KW-1133">Transmembrane helix</keyword>
<feature type="transmembrane region" description="Helical" evidence="1">
    <location>
        <begin position="214"/>
        <end position="236"/>
    </location>
</feature>
<reference evidence="3" key="1">
    <citation type="journal article" date="2019" name="Int. J. Syst. Evol. Microbiol.">
        <title>The Global Catalogue of Microorganisms (GCM) 10K type strain sequencing project: providing services to taxonomists for standard genome sequencing and annotation.</title>
        <authorList>
            <consortium name="The Broad Institute Genomics Platform"/>
            <consortium name="The Broad Institute Genome Sequencing Center for Infectious Disease"/>
            <person name="Wu L."/>
            <person name="Ma J."/>
        </authorList>
    </citation>
    <scope>NUCLEOTIDE SEQUENCE [LARGE SCALE GENOMIC DNA]</scope>
    <source>
        <strain evidence="3">JCM 18198</strain>
    </source>
</reference>
<evidence type="ECO:0008006" key="4">
    <source>
        <dbReference type="Google" id="ProtNLM"/>
    </source>
</evidence>
<evidence type="ECO:0000313" key="3">
    <source>
        <dbReference type="Proteomes" id="UP001500141"/>
    </source>
</evidence>
<keyword evidence="1" id="KW-0812">Transmembrane</keyword>
<evidence type="ECO:0000256" key="1">
    <source>
        <dbReference type="SAM" id="Phobius"/>
    </source>
</evidence>